<proteinExistence type="predicted"/>
<dbReference type="OrthoDB" id="7583243at2"/>
<dbReference type="PATRIC" id="fig|1581420.6.peg.1229"/>
<evidence type="ECO:0000313" key="3">
    <source>
        <dbReference type="EMBL" id="KLE35922.1"/>
    </source>
</evidence>
<reference evidence="3 4" key="1">
    <citation type="submission" date="2015-04" db="EMBL/GenBank/DDBJ databases">
        <title>The draft genome sequence of Erythrobacter luteus KA37.</title>
        <authorList>
            <person name="Zhuang L."/>
            <person name="Liu Y."/>
            <person name="Shao Z."/>
        </authorList>
    </citation>
    <scope>NUCLEOTIDE SEQUENCE [LARGE SCALE GENOMIC DNA]</scope>
    <source>
        <strain evidence="3 4">KA37</strain>
    </source>
</reference>
<comment type="caution">
    <text evidence="3">The sequence shown here is derived from an EMBL/GenBank/DDBJ whole genome shotgun (WGS) entry which is preliminary data.</text>
</comment>
<sequence>MTGLVLHFAPQTCARVALVALEETGAPFETRLVRFMAGDHRDPAFLARNPAGKVPLLEVDGEPLTQNGAILPYLARRFPEARLLPYTGDALNDAKIQSRLAWLAADLHPLVTRIRMPHFFCDLDGAPGRVRALAMEAMAFQLADAERTLRGRPWLMGQDWSIIDAYLSWVWFRIAGAGFEVAAFPALADHHHRADARPSAQRALAIEAAAQDELERAGFSVPLS</sequence>
<evidence type="ECO:0000259" key="2">
    <source>
        <dbReference type="PROSITE" id="PS50405"/>
    </source>
</evidence>
<dbReference type="SFLD" id="SFLDS00019">
    <property type="entry name" value="Glutathione_Transferase_(cytos"/>
    <property type="match status" value="1"/>
</dbReference>
<dbReference type="PROSITE" id="PS50404">
    <property type="entry name" value="GST_NTER"/>
    <property type="match status" value="1"/>
</dbReference>
<dbReference type="SUPFAM" id="SSF47616">
    <property type="entry name" value="GST C-terminal domain-like"/>
    <property type="match status" value="1"/>
</dbReference>
<dbReference type="PROSITE" id="PS50405">
    <property type="entry name" value="GST_CTER"/>
    <property type="match status" value="1"/>
</dbReference>
<dbReference type="SFLD" id="SFLDG01150">
    <property type="entry name" value="Main.1:_Beta-like"/>
    <property type="match status" value="1"/>
</dbReference>
<feature type="domain" description="GST N-terminal" evidence="1">
    <location>
        <begin position="1"/>
        <end position="82"/>
    </location>
</feature>
<dbReference type="PANTHER" id="PTHR44051">
    <property type="entry name" value="GLUTATHIONE S-TRANSFERASE-RELATED"/>
    <property type="match status" value="1"/>
</dbReference>
<dbReference type="AlphaFoldDB" id="A0A0G9MYR2"/>
<dbReference type="Gene3D" id="3.40.30.10">
    <property type="entry name" value="Glutaredoxin"/>
    <property type="match status" value="1"/>
</dbReference>
<evidence type="ECO:0008006" key="5">
    <source>
        <dbReference type="Google" id="ProtNLM"/>
    </source>
</evidence>
<dbReference type="InterPro" id="IPR004045">
    <property type="entry name" value="Glutathione_S-Trfase_N"/>
</dbReference>
<dbReference type="InterPro" id="IPR036282">
    <property type="entry name" value="Glutathione-S-Trfase_C_sf"/>
</dbReference>
<dbReference type="SUPFAM" id="SSF52833">
    <property type="entry name" value="Thioredoxin-like"/>
    <property type="match status" value="1"/>
</dbReference>
<evidence type="ECO:0000259" key="1">
    <source>
        <dbReference type="PROSITE" id="PS50404"/>
    </source>
</evidence>
<dbReference type="STRING" id="1581420.AAW00_06080"/>
<dbReference type="InterPro" id="IPR010987">
    <property type="entry name" value="Glutathione-S-Trfase_C-like"/>
</dbReference>
<dbReference type="InterPro" id="IPR036249">
    <property type="entry name" value="Thioredoxin-like_sf"/>
</dbReference>
<dbReference type="PANTHER" id="PTHR44051:SF8">
    <property type="entry name" value="GLUTATHIONE S-TRANSFERASE GSTA"/>
    <property type="match status" value="1"/>
</dbReference>
<gene>
    <name evidence="3" type="ORF">AAW00_06080</name>
</gene>
<feature type="domain" description="GST C-terminal" evidence="2">
    <location>
        <begin position="89"/>
        <end position="219"/>
    </location>
</feature>
<keyword evidence="4" id="KW-1185">Reference proteome</keyword>
<name>A0A0G9MYR2_9SPHN</name>
<protein>
    <recommendedName>
        <fullName evidence="5">Glutathione S-transferase</fullName>
    </recommendedName>
</protein>
<organism evidence="3 4">
    <name type="scientific">Aurantiacibacter luteus</name>
    <dbReference type="NCBI Taxonomy" id="1581420"/>
    <lineage>
        <taxon>Bacteria</taxon>
        <taxon>Pseudomonadati</taxon>
        <taxon>Pseudomonadota</taxon>
        <taxon>Alphaproteobacteria</taxon>
        <taxon>Sphingomonadales</taxon>
        <taxon>Erythrobacteraceae</taxon>
        <taxon>Aurantiacibacter</taxon>
    </lineage>
</organism>
<dbReference type="Proteomes" id="UP000053464">
    <property type="component" value="Unassembled WGS sequence"/>
</dbReference>
<dbReference type="Pfam" id="PF02798">
    <property type="entry name" value="GST_N"/>
    <property type="match status" value="1"/>
</dbReference>
<accession>A0A0G9MYR2</accession>
<dbReference type="SFLD" id="SFLDG00358">
    <property type="entry name" value="Main_(cytGST)"/>
    <property type="match status" value="1"/>
</dbReference>
<evidence type="ECO:0000313" key="4">
    <source>
        <dbReference type="Proteomes" id="UP000053464"/>
    </source>
</evidence>
<dbReference type="RefSeq" id="WP_047003326.1">
    <property type="nucleotide sequence ID" value="NZ_LBHB01000001.1"/>
</dbReference>
<dbReference type="Gene3D" id="1.20.1050.10">
    <property type="match status" value="1"/>
</dbReference>
<dbReference type="InterPro" id="IPR040079">
    <property type="entry name" value="Glutathione_S-Trfase"/>
</dbReference>
<dbReference type="CDD" id="cd03057">
    <property type="entry name" value="GST_N_Beta"/>
    <property type="match status" value="1"/>
</dbReference>
<dbReference type="EMBL" id="LBHB01000001">
    <property type="protein sequence ID" value="KLE35922.1"/>
    <property type="molecule type" value="Genomic_DNA"/>
</dbReference>